<keyword evidence="2" id="KW-1185">Reference proteome</keyword>
<organism evidence="1 2">
    <name type="scientific">Litorivita pollutaquae</name>
    <dbReference type="NCBI Taxonomy" id="2200892"/>
    <lineage>
        <taxon>Bacteria</taxon>
        <taxon>Pseudomonadati</taxon>
        <taxon>Pseudomonadota</taxon>
        <taxon>Alphaproteobacteria</taxon>
        <taxon>Rhodobacterales</taxon>
        <taxon>Paracoccaceae</taxon>
        <taxon>Litorivita</taxon>
    </lineage>
</organism>
<evidence type="ECO:0000313" key="2">
    <source>
        <dbReference type="Proteomes" id="UP000248012"/>
    </source>
</evidence>
<dbReference type="AlphaFoldDB" id="A0A2V4NEV8"/>
<evidence type="ECO:0000313" key="1">
    <source>
        <dbReference type="EMBL" id="PYC48883.1"/>
    </source>
</evidence>
<dbReference type="Proteomes" id="UP000248012">
    <property type="component" value="Unassembled WGS sequence"/>
</dbReference>
<dbReference type="RefSeq" id="WP_110794462.1">
    <property type="nucleotide sequence ID" value="NZ_KZ826481.1"/>
</dbReference>
<proteinExistence type="predicted"/>
<dbReference type="EMBL" id="QFVT01000002">
    <property type="protein sequence ID" value="PYC48883.1"/>
    <property type="molecule type" value="Genomic_DNA"/>
</dbReference>
<sequence length="122" mass="13450">MARHRWHILRDGASVTVARHLPVRLDLAVEGCLPLPASRPVSRTRVAQQIRQDMWRALQNLRGFSPVVRVLQDGAILRVTAGGRLATKAGAGDAETKITALLERPEMQARWLAHAARRAAHG</sequence>
<comment type="caution">
    <text evidence="1">The sequence shown here is derived from an EMBL/GenBank/DDBJ whole genome shotgun (WGS) entry which is preliminary data.</text>
</comment>
<reference evidence="1 2" key="1">
    <citation type="submission" date="2018-05" db="EMBL/GenBank/DDBJ databases">
        <title>Oceanovita maritima gen. nov., sp. nov., a marine bacterium in the family Rhodobacteraceae isolated from surface seawater of Lundu port Xiamen, China.</title>
        <authorList>
            <person name="Hetharua B.H."/>
            <person name="Min D."/>
            <person name="Liao H."/>
            <person name="Tian Y."/>
        </authorList>
    </citation>
    <scope>NUCLEOTIDE SEQUENCE [LARGE SCALE GENOMIC DNA]</scope>
    <source>
        <strain evidence="1 2">FSX-11</strain>
    </source>
</reference>
<accession>A0A2V4NEV8</accession>
<protein>
    <submittedName>
        <fullName evidence="1">Uncharacterized protein</fullName>
    </submittedName>
</protein>
<dbReference type="OrthoDB" id="7658483at2"/>
<name>A0A2V4NEV8_9RHOB</name>
<gene>
    <name evidence="1" type="ORF">DI396_02025</name>
</gene>